<sequence>MAYRDENDALRARIEQLERENAELRRERAHLRAPLRTTTTGERLLGAPLVLIEEREIDGALPASAHEEVLETLRAAFGAIGDGQSVGHTLTWRLGPPARQRIVEVIVTSREGRTRVRVLERLGTLAGGLFGGIVGGAGAGGAAVIAPLLALVDPVLALVSVPLWIGAVHAFVRAGYESTANARARELDGLTNEIERLVRHRVAQDVPKVRVDAKHDDDEHVTGATRAAERRAT</sequence>
<keyword evidence="3" id="KW-0472">Membrane</keyword>
<keyword evidence="3" id="KW-0812">Transmembrane</keyword>
<feature type="coiled-coil region" evidence="1">
    <location>
        <begin position="7"/>
        <end position="34"/>
    </location>
</feature>
<dbReference type="AlphaFoldDB" id="A0A0F6WAP8"/>
<dbReference type="Proteomes" id="UP000034883">
    <property type="component" value="Chromosome"/>
</dbReference>
<dbReference type="KEGG" id="samy:DB32_008892"/>
<evidence type="ECO:0000256" key="3">
    <source>
        <dbReference type="SAM" id="Phobius"/>
    </source>
</evidence>
<feature type="transmembrane region" description="Helical" evidence="3">
    <location>
        <begin position="155"/>
        <end position="176"/>
    </location>
</feature>
<feature type="transmembrane region" description="Helical" evidence="3">
    <location>
        <begin position="122"/>
        <end position="149"/>
    </location>
</feature>
<reference evidence="4 5" key="1">
    <citation type="submission" date="2015-03" db="EMBL/GenBank/DDBJ databases">
        <title>Genome assembly of Sandaracinus amylolyticus DSM 53668.</title>
        <authorList>
            <person name="Sharma G."/>
            <person name="Subramanian S."/>
        </authorList>
    </citation>
    <scope>NUCLEOTIDE SEQUENCE [LARGE SCALE GENOMIC DNA]</scope>
    <source>
        <strain evidence="4 5">DSM 53668</strain>
    </source>
</reference>
<feature type="region of interest" description="Disordered" evidence="2">
    <location>
        <begin position="212"/>
        <end position="233"/>
    </location>
</feature>
<evidence type="ECO:0000256" key="2">
    <source>
        <dbReference type="SAM" id="MobiDB-lite"/>
    </source>
</evidence>
<dbReference type="RefSeq" id="WP_053238577.1">
    <property type="nucleotide sequence ID" value="NZ_CP011125.1"/>
</dbReference>
<dbReference type="EMBL" id="CP011125">
    <property type="protein sequence ID" value="AKF11743.1"/>
    <property type="molecule type" value="Genomic_DNA"/>
</dbReference>
<keyword evidence="3" id="KW-1133">Transmembrane helix</keyword>
<evidence type="ECO:0000313" key="5">
    <source>
        <dbReference type="Proteomes" id="UP000034883"/>
    </source>
</evidence>
<accession>A0A0F6WAP8</accession>
<keyword evidence="5" id="KW-1185">Reference proteome</keyword>
<evidence type="ECO:0000256" key="1">
    <source>
        <dbReference type="SAM" id="Coils"/>
    </source>
</evidence>
<dbReference type="STRING" id="927083.DB32_008892"/>
<gene>
    <name evidence="4" type="ORF">DB32_008892</name>
</gene>
<proteinExistence type="predicted"/>
<evidence type="ECO:0000313" key="4">
    <source>
        <dbReference type="EMBL" id="AKF11743.1"/>
    </source>
</evidence>
<protein>
    <submittedName>
        <fullName evidence="4">Uncharacterized protein</fullName>
    </submittedName>
</protein>
<name>A0A0F6WAP8_9BACT</name>
<organism evidence="4 5">
    <name type="scientific">Sandaracinus amylolyticus</name>
    <dbReference type="NCBI Taxonomy" id="927083"/>
    <lineage>
        <taxon>Bacteria</taxon>
        <taxon>Pseudomonadati</taxon>
        <taxon>Myxococcota</taxon>
        <taxon>Polyangia</taxon>
        <taxon>Polyangiales</taxon>
        <taxon>Sandaracinaceae</taxon>
        <taxon>Sandaracinus</taxon>
    </lineage>
</organism>
<keyword evidence="1" id="KW-0175">Coiled coil</keyword>